<sequence>MHAKKSSSLSWIVAALVTITFVACGKKSEMSRQTTLPPEVGVVTLQSESVMLRTNLPGRILPFRVADVRARVSGTVLKRDFIEGSDVKQGQRLYKIDPATYQVAYNSAKALLAKAEANAASTRLLEQRYKELVAVEAVSKQEYANAVASNLQAEADVAAARAAVETTRINLNYTDVPAPISGCTGLSKITEGAYVQASTATLMTTIQQIDPVYVNVSQSTTDVLRLRREFAEGRLKNTDPNVAKVTLTLEDGTEYPLAGKLQFSDITVDSTTGSITARAIFQNPRRELLPGMFVHASLEEGVSEKALLVPQQAVMRDQKGNAIAMIVNADGKVETRKLITDRAIGDKWLVTSGLASGDKVIVTGFQKLRMGSLAKPVEINLPIETLK</sequence>
<gene>
    <name evidence="7" type="primary">mexA</name>
    <name evidence="7" type="ORF">BZL35_00012</name>
</gene>
<evidence type="ECO:0000259" key="6">
    <source>
        <dbReference type="Pfam" id="PF25967"/>
    </source>
</evidence>
<dbReference type="PANTHER" id="PTHR30158:SF3">
    <property type="entry name" value="MULTIDRUG EFFLUX PUMP SUBUNIT ACRA-RELATED"/>
    <property type="match status" value="1"/>
</dbReference>
<protein>
    <submittedName>
        <fullName evidence="7">Multidrug resistance protein MexA</fullName>
    </submittedName>
</protein>
<dbReference type="EMBL" id="MUHY01000001">
    <property type="protein sequence ID" value="PSB91799.1"/>
    <property type="molecule type" value="Genomic_DNA"/>
</dbReference>
<dbReference type="Gene3D" id="2.40.30.170">
    <property type="match status" value="1"/>
</dbReference>
<evidence type="ECO:0000313" key="8">
    <source>
        <dbReference type="Proteomes" id="UP000242660"/>
    </source>
</evidence>
<dbReference type="SUPFAM" id="SSF111369">
    <property type="entry name" value="HlyD-like secretion proteins"/>
    <property type="match status" value="1"/>
</dbReference>
<organism evidence="7 8">
    <name type="scientific">Candidatus Pandoraea novymonadis</name>
    <dbReference type="NCBI Taxonomy" id="1808959"/>
    <lineage>
        <taxon>Bacteria</taxon>
        <taxon>Pseudomonadati</taxon>
        <taxon>Pseudomonadota</taxon>
        <taxon>Betaproteobacteria</taxon>
        <taxon>Burkholderiales</taxon>
        <taxon>Burkholderiaceae</taxon>
        <taxon>Pandoraea</taxon>
    </lineage>
</organism>
<evidence type="ECO:0000259" key="3">
    <source>
        <dbReference type="Pfam" id="PF25876"/>
    </source>
</evidence>
<evidence type="ECO:0000313" key="7">
    <source>
        <dbReference type="EMBL" id="PSB91799.1"/>
    </source>
</evidence>
<feature type="domain" description="Multidrug resistance protein MdtA-like C-terminal permuted SH3" evidence="6">
    <location>
        <begin position="306"/>
        <end position="367"/>
    </location>
</feature>
<evidence type="ECO:0000259" key="5">
    <source>
        <dbReference type="Pfam" id="PF25944"/>
    </source>
</evidence>
<proteinExistence type="inferred from homology"/>
<dbReference type="InterPro" id="IPR058627">
    <property type="entry name" value="MdtA-like_C"/>
</dbReference>
<dbReference type="Gene3D" id="2.40.420.20">
    <property type="match status" value="1"/>
</dbReference>
<dbReference type="Gene3D" id="1.10.287.470">
    <property type="entry name" value="Helix hairpin bin"/>
    <property type="match status" value="1"/>
</dbReference>
<dbReference type="Pfam" id="PF25944">
    <property type="entry name" value="Beta-barrel_RND"/>
    <property type="match status" value="1"/>
</dbReference>
<reference evidence="7 8" key="1">
    <citation type="journal article" date="2017" name="Front. Microbiol.">
        <title>Genome of Ca. Pandoraea novymonadis, an Endosymbiotic Bacterium of the Trypanosomatid Novymonas esmeraldas.</title>
        <authorList>
            <person name="Kostygov A.Y."/>
            <person name="Butenko A."/>
            <person name="Nenarokova A."/>
            <person name="Tashyreva D."/>
            <person name="Flegontov P."/>
            <person name="Lukes J."/>
            <person name="Yurchenko V."/>
        </authorList>
    </citation>
    <scope>NUCLEOTIDE SEQUENCE [LARGE SCALE GENOMIC DNA]</scope>
    <source>
        <strain evidence="7 8">E262</strain>
    </source>
</reference>
<evidence type="ECO:0000256" key="2">
    <source>
        <dbReference type="ARBA" id="ARBA00009477"/>
    </source>
</evidence>
<dbReference type="Gene3D" id="2.40.50.100">
    <property type="match status" value="1"/>
</dbReference>
<accession>A0ABX5FDP7</accession>
<dbReference type="InterPro" id="IPR058624">
    <property type="entry name" value="MdtA-like_HH"/>
</dbReference>
<evidence type="ECO:0000259" key="4">
    <source>
        <dbReference type="Pfam" id="PF25917"/>
    </source>
</evidence>
<dbReference type="InterPro" id="IPR006143">
    <property type="entry name" value="RND_pump_MFP"/>
</dbReference>
<dbReference type="NCBIfam" id="TIGR01730">
    <property type="entry name" value="RND_mfp"/>
    <property type="match status" value="1"/>
</dbReference>
<name>A0ABX5FDP7_9BURK</name>
<dbReference type="Proteomes" id="UP000242660">
    <property type="component" value="Unassembled WGS sequence"/>
</dbReference>
<keyword evidence="8" id="KW-1185">Reference proteome</keyword>
<dbReference type="RefSeq" id="WP_181276519.1">
    <property type="nucleotide sequence ID" value="NZ_MUHY01000001.1"/>
</dbReference>
<feature type="domain" description="Multidrug resistance protein MdtA-like beta-barrel" evidence="5">
    <location>
        <begin position="211"/>
        <end position="301"/>
    </location>
</feature>
<feature type="domain" description="Multidrug resistance protein MdtA-like alpha-helical hairpin" evidence="3">
    <location>
        <begin position="105"/>
        <end position="174"/>
    </location>
</feature>
<dbReference type="InterPro" id="IPR058626">
    <property type="entry name" value="MdtA-like_b-barrel"/>
</dbReference>
<evidence type="ECO:0000256" key="1">
    <source>
        <dbReference type="ARBA" id="ARBA00004196"/>
    </source>
</evidence>
<feature type="domain" description="Multidrug resistance protein MdtA-like barrel-sandwich hybrid" evidence="4">
    <location>
        <begin position="64"/>
        <end position="207"/>
    </location>
</feature>
<dbReference type="InterPro" id="IPR058625">
    <property type="entry name" value="MdtA-like_BSH"/>
</dbReference>
<comment type="similarity">
    <text evidence="2">Belongs to the membrane fusion protein (MFP) (TC 8.A.1) family.</text>
</comment>
<dbReference type="PROSITE" id="PS51257">
    <property type="entry name" value="PROKAR_LIPOPROTEIN"/>
    <property type="match status" value="1"/>
</dbReference>
<comment type="subcellular location">
    <subcellularLocation>
        <location evidence="1">Cell envelope</location>
    </subcellularLocation>
</comment>
<comment type="caution">
    <text evidence="7">The sequence shown here is derived from an EMBL/GenBank/DDBJ whole genome shotgun (WGS) entry which is preliminary data.</text>
</comment>
<dbReference type="Pfam" id="PF25876">
    <property type="entry name" value="HH_MFP_RND"/>
    <property type="match status" value="1"/>
</dbReference>
<dbReference type="PANTHER" id="PTHR30158">
    <property type="entry name" value="ACRA/E-RELATED COMPONENT OF DRUG EFFLUX TRANSPORTER"/>
    <property type="match status" value="1"/>
</dbReference>
<dbReference type="Pfam" id="PF25917">
    <property type="entry name" value="BSH_RND"/>
    <property type="match status" value="1"/>
</dbReference>
<dbReference type="Pfam" id="PF25967">
    <property type="entry name" value="RND-MFP_C"/>
    <property type="match status" value="1"/>
</dbReference>